<dbReference type="PANTHER" id="PTHR41532:SF1">
    <property type="entry name" value="FIXS PROTEIN"/>
    <property type="match status" value="1"/>
</dbReference>
<proteinExistence type="predicted"/>
<dbReference type="Pfam" id="PF03597">
    <property type="entry name" value="FixS"/>
    <property type="match status" value="1"/>
</dbReference>
<evidence type="ECO:0000313" key="2">
    <source>
        <dbReference type="EMBL" id="MEK8046159.1"/>
    </source>
</evidence>
<accession>A0ABU9C666</accession>
<reference evidence="2 3" key="1">
    <citation type="submission" date="2024-04" db="EMBL/GenBank/DDBJ databases">
        <title>Novel species of the genus Ideonella isolated from streams.</title>
        <authorList>
            <person name="Lu H."/>
        </authorList>
    </citation>
    <scope>NUCLEOTIDE SEQUENCE [LARGE SCALE GENOMIC DNA]</scope>
    <source>
        <strain evidence="2 3">LYT19W</strain>
    </source>
</reference>
<dbReference type="RefSeq" id="WP_341398435.1">
    <property type="nucleotide sequence ID" value="NZ_JBBUTI010000004.1"/>
</dbReference>
<feature type="transmembrane region" description="Helical" evidence="1">
    <location>
        <begin position="6"/>
        <end position="26"/>
    </location>
</feature>
<dbReference type="EMBL" id="JBBUTI010000004">
    <property type="protein sequence ID" value="MEK8046159.1"/>
    <property type="molecule type" value="Genomic_DNA"/>
</dbReference>
<evidence type="ECO:0000256" key="1">
    <source>
        <dbReference type="SAM" id="Phobius"/>
    </source>
</evidence>
<keyword evidence="1" id="KW-0812">Transmembrane</keyword>
<dbReference type="InterPro" id="IPR004714">
    <property type="entry name" value="Cyt_oxidase_maturation_cbb3"/>
</dbReference>
<keyword evidence="3" id="KW-1185">Reference proteome</keyword>
<sequence length="77" mass="8458">MDILYLLIPLSAVLVLMIIGVFGWALNRGQFDDLEREGERILQQPGDAVDVDQSAAVLVPEQSQLASSKKKEAFDGK</sequence>
<dbReference type="PANTHER" id="PTHR41532">
    <property type="entry name" value="FIXS PROTEIN"/>
    <property type="match status" value="1"/>
</dbReference>
<evidence type="ECO:0000313" key="3">
    <source>
        <dbReference type="Proteomes" id="UP001379945"/>
    </source>
</evidence>
<name>A0ABU9C666_9BURK</name>
<comment type="caution">
    <text evidence="2">The sequence shown here is derived from an EMBL/GenBank/DDBJ whole genome shotgun (WGS) entry which is preliminary data.</text>
</comment>
<keyword evidence="1" id="KW-0472">Membrane</keyword>
<gene>
    <name evidence="2" type="primary">ccoS</name>
    <name evidence="2" type="ORF">AACH00_07390</name>
</gene>
<dbReference type="NCBIfam" id="TIGR00847">
    <property type="entry name" value="ccoS"/>
    <property type="match status" value="1"/>
</dbReference>
<organism evidence="2 3">
    <name type="scientific">Ideonella margarita</name>
    <dbReference type="NCBI Taxonomy" id="2984191"/>
    <lineage>
        <taxon>Bacteria</taxon>
        <taxon>Pseudomonadati</taxon>
        <taxon>Pseudomonadota</taxon>
        <taxon>Betaproteobacteria</taxon>
        <taxon>Burkholderiales</taxon>
        <taxon>Sphaerotilaceae</taxon>
        <taxon>Ideonella</taxon>
    </lineage>
</organism>
<protein>
    <submittedName>
        <fullName evidence="2">Cbb3-type cytochrome oxidase assembly protein CcoS</fullName>
    </submittedName>
</protein>
<keyword evidence="1" id="KW-1133">Transmembrane helix</keyword>
<dbReference type="Proteomes" id="UP001379945">
    <property type="component" value="Unassembled WGS sequence"/>
</dbReference>